<keyword evidence="3" id="KW-1185">Reference proteome</keyword>
<dbReference type="CDD" id="cd22157">
    <property type="entry name" value="F-box_AtFBW1-like"/>
    <property type="match status" value="1"/>
</dbReference>
<dbReference type="PANTHER" id="PTHR31111">
    <property type="entry name" value="BNAA05G37150D PROTEIN-RELATED"/>
    <property type="match status" value="1"/>
</dbReference>
<gene>
    <name evidence="2" type="ORF">ARALYDRAFT_910273</name>
</gene>
<proteinExistence type="predicted"/>
<dbReference type="OrthoDB" id="687122at2759"/>
<dbReference type="InterPro" id="IPR036047">
    <property type="entry name" value="F-box-like_dom_sf"/>
</dbReference>
<dbReference type="EMBL" id="GL348718">
    <property type="protein sequence ID" value="EFH50348.1"/>
    <property type="molecule type" value="Genomic_DNA"/>
</dbReference>
<dbReference type="STRING" id="81972.D7M1I7"/>
<dbReference type="SMART" id="SM00256">
    <property type="entry name" value="FBOX"/>
    <property type="match status" value="1"/>
</dbReference>
<accession>D7M1I7</accession>
<dbReference type="InterPro" id="IPR017451">
    <property type="entry name" value="F-box-assoc_interact_dom"/>
</dbReference>
<evidence type="ECO:0000259" key="1">
    <source>
        <dbReference type="PROSITE" id="PS50181"/>
    </source>
</evidence>
<evidence type="ECO:0000313" key="3">
    <source>
        <dbReference type="Proteomes" id="UP000008694"/>
    </source>
</evidence>
<organism evidence="3">
    <name type="scientific">Arabidopsis lyrata subsp. lyrata</name>
    <name type="common">Lyre-leaved rock-cress</name>
    <dbReference type="NCBI Taxonomy" id="81972"/>
    <lineage>
        <taxon>Eukaryota</taxon>
        <taxon>Viridiplantae</taxon>
        <taxon>Streptophyta</taxon>
        <taxon>Embryophyta</taxon>
        <taxon>Tracheophyta</taxon>
        <taxon>Spermatophyta</taxon>
        <taxon>Magnoliopsida</taxon>
        <taxon>eudicotyledons</taxon>
        <taxon>Gunneridae</taxon>
        <taxon>Pentapetalae</taxon>
        <taxon>rosids</taxon>
        <taxon>malvids</taxon>
        <taxon>Brassicales</taxon>
        <taxon>Brassicaceae</taxon>
        <taxon>Camelineae</taxon>
        <taxon>Arabidopsis</taxon>
    </lineage>
</organism>
<dbReference type="Gene3D" id="1.20.1280.50">
    <property type="match status" value="1"/>
</dbReference>
<dbReference type="Pfam" id="PF08268">
    <property type="entry name" value="FBA_3"/>
    <property type="match status" value="1"/>
</dbReference>
<feature type="domain" description="F-box" evidence="1">
    <location>
        <begin position="16"/>
        <end position="66"/>
    </location>
</feature>
<protein>
    <recommendedName>
        <fullName evidence="1">F-box domain-containing protein</fullName>
    </recommendedName>
</protein>
<dbReference type="KEGG" id="aly:9310156"/>
<dbReference type="NCBIfam" id="TIGR01640">
    <property type="entry name" value="F_box_assoc_1"/>
    <property type="match status" value="1"/>
</dbReference>
<evidence type="ECO:0000313" key="2">
    <source>
        <dbReference type="EMBL" id="EFH50348.1"/>
    </source>
</evidence>
<dbReference type="Gramene" id="scaffold_602330.1">
    <property type="protein sequence ID" value="scaffold_602330.1"/>
    <property type="gene ID" value="scaffold_602330.1"/>
</dbReference>
<dbReference type="PROSITE" id="PS50181">
    <property type="entry name" value="FBOX"/>
    <property type="match status" value="1"/>
</dbReference>
<reference evidence="3" key="1">
    <citation type="journal article" date="2011" name="Nat. Genet.">
        <title>The Arabidopsis lyrata genome sequence and the basis of rapid genome size change.</title>
        <authorList>
            <person name="Hu T.T."/>
            <person name="Pattyn P."/>
            <person name="Bakker E.G."/>
            <person name="Cao J."/>
            <person name="Cheng J.-F."/>
            <person name="Clark R.M."/>
            <person name="Fahlgren N."/>
            <person name="Fawcett J.A."/>
            <person name="Grimwood J."/>
            <person name="Gundlach H."/>
            <person name="Haberer G."/>
            <person name="Hollister J.D."/>
            <person name="Ossowski S."/>
            <person name="Ottilar R.P."/>
            <person name="Salamov A.A."/>
            <person name="Schneeberger K."/>
            <person name="Spannagl M."/>
            <person name="Wang X."/>
            <person name="Yang L."/>
            <person name="Nasrallah M.E."/>
            <person name="Bergelson J."/>
            <person name="Carrington J.C."/>
            <person name="Gaut B.S."/>
            <person name="Schmutz J."/>
            <person name="Mayer K.F.X."/>
            <person name="Van de Peer Y."/>
            <person name="Grigoriev I.V."/>
            <person name="Nordborg M."/>
            <person name="Weigel D."/>
            <person name="Guo Y.-L."/>
        </authorList>
    </citation>
    <scope>NUCLEOTIDE SEQUENCE [LARGE SCALE GENOMIC DNA]</scope>
    <source>
        <strain evidence="3">cv. MN47</strain>
    </source>
</reference>
<name>D7M1I7_ARALL</name>
<dbReference type="Pfam" id="PF00646">
    <property type="entry name" value="F-box"/>
    <property type="match status" value="1"/>
</dbReference>
<dbReference type="AlphaFoldDB" id="D7M1I7"/>
<dbReference type="SUPFAM" id="SSF81383">
    <property type="entry name" value="F-box domain"/>
    <property type="match status" value="1"/>
</dbReference>
<dbReference type="InterPro" id="IPR001810">
    <property type="entry name" value="F-box_dom"/>
</dbReference>
<dbReference type="Proteomes" id="UP000008694">
    <property type="component" value="Unassembled WGS sequence"/>
</dbReference>
<sequence length="393" mass="45348">MEDSQTSPSSNLDDAGNSTPNIPLDLTLEILSRLPAKSLIRFQAVSKFWFSIIRSKDFVDSFLTRSKTRPRFLLTFKNFDSRKRFIFSAPEHQKNDKSSTVFARHDMTISADRVYHIRCRPVNGFVCCTRGDSIAVCNPTTRQIVKLPDVESNGRHVYARLGYDPVEDQYKVLCVMFYDPYSAKCKRQGTQPEPYVFTLQSQQKEWRKIEITQGVAYRSVDGGICIDGAIYFGDGRSRIVRFDVRSETLELIQAPENSLITETSDSALLNYNGKLGGVDYNYTRETILWILEDAEKQEWSELRFARPSEWDDLLEDYFTSEGESHTGELIMVDSRLISSEPFSVCYYDFHRESLRRVEVQGIADDEFRRVHGIGKRTREILGFPGYVENIRFL</sequence>
<dbReference type="HOGENOM" id="CLU_027176_8_0_1"/>
<dbReference type="InterPro" id="IPR013187">
    <property type="entry name" value="F-box-assoc_dom_typ3"/>
</dbReference>
<dbReference type="eggNOG" id="ENOG502SSN4">
    <property type="taxonomic scope" value="Eukaryota"/>
</dbReference>
<dbReference type="PANTHER" id="PTHR31111:SF83">
    <property type="entry name" value="F-BOX DOMAIN-CONTAINING PROTEIN"/>
    <property type="match status" value="1"/>
</dbReference>